<reference evidence="3 4" key="1">
    <citation type="submission" date="2020-08" db="EMBL/GenBank/DDBJ databases">
        <title>Genomic Encyclopedia of Type Strains, Phase IV (KMG-IV): sequencing the most valuable type-strain genomes for metagenomic binning, comparative biology and taxonomic classification.</title>
        <authorList>
            <person name="Goeker M."/>
        </authorList>
    </citation>
    <scope>NUCLEOTIDE SEQUENCE [LARGE SCALE GENOMIC DNA]</scope>
    <source>
        <strain evidence="3 4">DSM 23562</strain>
    </source>
</reference>
<dbReference type="EMBL" id="JACHGW010000001">
    <property type="protein sequence ID" value="MBB6048830.1"/>
    <property type="molecule type" value="Genomic_DNA"/>
</dbReference>
<keyword evidence="1" id="KW-0238">DNA-binding</keyword>
<dbReference type="InterPro" id="IPR011990">
    <property type="entry name" value="TPR-like_helical_dom_sf"/>
</dbReference>
<organism evidence="3 4">
    <name type="scientific">Armatimonas rosea</name>
    <dbReference type="NCBI Taxonomy" id="685828"/>
    <lineage>
        <taxon>Bacteria</taxon>
        <taxon>Bacillati</taxon>
        <taxon>Armatimonadota</taxon>
        <taxon>Armatimonadia</taxon>
        <taxon>Armatimonadales</taxon>
        <taxon>Armatimonadaceae</taxon>
        <taxon>Armatimonas</taxon>
    </lineage>
</organism>
<protein>
    <submittedName>
        <fullName evidence="3">Transcriptional regulator with XRE-family HTH domain</fullName>
    </submittedName>
</protein>
<dbReference type="PANTHER" id="PTHR46797">
    <property type="entry name" value="HTH-TYPE TRANSCRIPTIONAL REGULATOR"/>
    <property type="match status" value="1"/>
</dbReference>
<dbReference type="PROSITE" id="PS50943">
    <property type="entry name" value="HTH_CROC1"/>
    <property type="match status" value="2"/>
</dbReference>
<evidence type="ECO:0000256" key="1">
    <source>
        <dbReference type="ARBA" id="ARBA00023125"/>
    </source>
</evidence>
<accession>A0A7W9SLI2</accession>
<dbReference type="InterPro" id="IPR001387">
    <property type="entry name" value="Cro/C1-type_HTH"/>
</dbReference>
<dbReference type="SUPFAM" id="SSF48452">
    <property type="entry name" value="TPR-like"/>
    <property type="match status" value="1"/>
</dbReference>
<dbReference type="InterPro" id="IPR050807">
    <property type="entry name" value="TransReg_Diox_bact_type"/>
</dbReference>
<dbReference type="RefSeq" id="WP_184192453.1">
    <property type="nucleotide sequence ID" value="NZ_JACHGW010000001.1"/>
</dbReference>
<dbReference type="Gene3D" id="1.25.40.10">
    <property type="entry name" value="Tetratricopeptide repeat domain"/>
    <property type="match status" value="1"/>
</dbReference>
<feature type="domain" description="HTH cro/C1-type" evidence="2">
    <location>
        <begin position="11"/>
        <end position="58"/>
    </location>
</feature>
<evidence type="ECO:0000313" key="4">
    <source>
        <dbReference type="Proteomes" id="UP000520814"/>
    </source>
</evidence>
<dbReference type="SUPFAM" id="SSF47413">
    <property type="entry name" value="lambda repressor-like DNA-binding domains"/>
    <property type="match status" value="2"/>
</dbReference>
<evidence type="ECO:0000313" key="3">
    <source>
        <dbReference type="EMBL" id="MBB6048830.1"/>
    </source>
</evidence>
<dbReference type="PANTHER" id="PTHR46797:SF1">
    <property type="entry name" value="METHYLPHOSPHONATE SYNTHASE"/>
    <property type="match status" value="1"/>
</dbReference>
<sequence length="436" mass="49596">MNKPETFATHLRRSRLERGLSQAELAQRVGVSKTTLGNWESERTLPSAPELGSLMEALSLGGQDQRALRRLVALPRALVTLPPQERPPLTGGLLRALRLRRGLTQSEVARRLQMRQGTLAKWEKSEDWPSTERLTALCMVLGAHPAEVEAILGGAFLPQPLPWDASPEWLNEEVDLLRNAVGDKPGQALLDLRFLELEALLQLRAEEPAVRELLWQLWIIHAIYFCYQARYEEALQYTNRLLEIPHDLSKACSAPFQVAAIKKATALLRPLEVPGAYRPRQTRAALSFLLAQQTQIVIPECQAWYWMYLGELFIMDRAYDEAERCIERSNAIPHPDLERIETPEARLLTANHLIDLGKPQEGLTLLDAPILEREANRSPWIRLRRTHYRAKALVELQEVAEADELIRQSYALMEAHQLEVMRGAVDTLAFRMVHLP</sequence>
<evidence type="ECO:0000259" key="2">
    <source>
        <dbReference type="PROSITE" id="PS50943"/>
    </source>
</evidence>
<feature type="domain" description="HTH cro/C1-type" evidence="2">
    <location>
        <begin position="94"/>
        <end position="148"/>
    </location>
</feature>
<gene>
    <name evidence="3" type="ORF">HNQ39_000592</name>
</gene>
<dbReference type="SMART" id="SM00530">
    <property type="entry name" value="HTH_XRE"/>
    <property type="match status" value="2"/>
</dbReference>
<dbReference type="AlphaFoldDB" id="A0A7W9SLI2"/>
<comment type="caution">
    <text evidence="3">The sequence shown here is derived from an EMBL/GenBank/DDBJ whole genome shotgun (WGS) entry which is preliminary data.</text>
</comment>
<dbReference type="Proteomes" id="UP000520814">
    <property type="component" value="Unassembled WGS sequence"/>
</dbReference>
<proteinExistence type="predicted"/>
<dbReference type="Gene3D" id="1.10.260.40">
    <property type="entry name" value="lambda repressor-like DNA-binding domains"/>
    <property type="match status" value="2"/>
</dbReference>
<dbReference type="CDD" id="cd00093">
    <property type="entry name" value="HTH_XRE"/>
    <property type="match status" value="2"/>
</dbReference>
<dbReference type="GO" id="GO:0003677">
    <property type="term" value="F:DNA binding"/>
    <property type="evidence" value="ECO:0007669"/>
    <property type="project" value="UniProtKB-KW"/>
</dbReference>
<dbReference type="GO" id="GO:0005829">
    <property type="term" value="C:cytosol"/>
    <property type="evidence" value="ECO:0007669"/>
    <property type="project" value="TreeGrafter"/>
</dbReference>
<keyword evidence="4" id="KW-1185">Reference proteome</keyword>
<name>A0A7W9SLI2_ARMRO</name>
<dbReference type="GO" id="GO:0003700">
    <property type="term" value="F:DNA-binding transcription factor activity"/>
    <property type="evidence" value="ECO:0007669"/>
    <property type="project" value="TreeGrafter"/>
</dbReference>
<dbReference type="InterPro" id="IPR010982">
    <property type="entry name" value="Lambda_DNA-bd_dom_sf"/>
</dbReference>
<dbReference type="Pfam" id="PF01381">
    <property type="entry name" value="HTH_3"/>
    <property type="match status" value="2"/>
</dbReference>